<accession>X0TN23</accession>
<name>X0TN23_9ZZZZ</name>
<reference evidence="1" key="1">
    <citation type="journal article" date="2014" name="Front. Microbiol.">
        <title>High frequency of phylogenetically diverse reductive dehalogenase-homologous genes in deep subseafloor sedimentary metagenomes.</title>
        <authorList>
            <person name="Kawai M."/>
            <person name="Futagami T."/>
            <person name="Toyoda A."/>
            <person name="Takaki Y."/>
            <person name="Nishi S."/>
            <person name="Hori S."/>
            <person name="Arai W."/>
            <person name="Tsubouchi T."/>
            <person name="Morono Y."/>
            <person name="Uchiyama I."/>
            <person name="Ito T."/>
            <person name="Fujiyama A."/>
            <person name="Inagaki F."/>
            <person name="Takami H."/>
        </authorList>
    </citation>
    <scope>NUCLEOTIDE SEQUENCE</scope>
    <source>
        <strain evidence="1">Expedition CK06-06</strain>
    </source>
</reference>
<comment type="caution">
    <text evidence="1">The sequence shown here is derived from an EMBL/GenBank/DDBJ whole genome shotgun (WGS) entry which is preliminary data.</text>
</comment>
<protein>
    <submittedName>
        <fullName evidence="1">Uncharacterized protein</fullName>
    </submittedName>
</protein>
<gene>
    <name evidence="1" type="ORF">S01H1_31990</name>
</gene>
<organism evidence="1">
    <name type="scientific">marine sediment metagenome</name>
    <dbReference type="NCBI Taxonomy" id="412755"/>
    <lineage>
        <taxon>unclassified sequences</taxon>
        <taxon>metagenomes</taxon>
        <taxon>ecological metagenomes</taxon>
    </lineage>
</organism>
<evidence type="ECO:0000313" key="1">
    <source>
        <dbReference type="EMBL" id="GAF94649.1"/>
    </source>
</evidence>
<dbReference type="EMBL" id="BARS01019778">
    <property type="protein sequence ID" value="GAF94649.1"/>
    <property type="molecule type" value="Genomic_DNA"/>
</dbReference>
<proteinExistence type="predicted"/>
<feature type="non-terminal residue" evidence="1">
    <location>
        <position position="74"/>
    </location>
</feature>
<dbReference type="AlphaFoldDB" id="X0TN23"/>
<sequence>MFQEIDIKKYWFKQEDLIKPIDWDYFHSLESAKQDALELYMRVEISIGKASEIARTSYREMDDIRTKAKIPINI</sequence>